<organism evidence="2 3">
    <name type="scientific">Paraburkholderia saeva</name>
    <dbReference type="NCBI Taxonomy" id="2777537"/>
    <lineage>
        <taxon>Bacteria</taxon>
        <taxon>Pseudomonadati</taxon>
        <taxon>Pseudomonadota</taxon>
        <taxon>Betaproteobacteria</taxon>
        <taxon>Burkholderiales</taxon>
        <taxon>Burkholderiaceae</taxon>
        <taxon>Paraburkholderia</taxon>
    </lineage>
</organism>
<protein>
    <submittedName>
        <fullName evidence="2">Uncharacterized protein</fullName>
    </submittedName>
</protein>
<keyword evidence="3" id="KW-1185">Reference proteome</keyword>
<gene>
    <name evidence="2" type="ORF">LMG31841_02900</name>
</gene>
<proteinExistence type="predicted"/>
<dbReference type="EMBL" id="CAJQZC010000005">
    <property type="protein sequence ID" value="CAG4900637.1"/>
    <property type="molecule type" value="Genomic_DNA"/>
</dbReference>
<dbReference type="RefSeq" id="WP_228877675.1">
    <property type="nucleotide sequence ID" value="NZ_CAJQZC010000005.1"/>
</dbReference>
<evidence type="ECO:0000256" key="1">
    <source>
        <dbReference type="SAM" id="MobiDB-lite"/>
    </source>
</evidence>
<reference evidence="2" key="1">
    <citation type="submission" date="2021-04" db="EMBL/GenBank/DDBJ databases">
        <authorList>
            <person name="Vanwijnsberghe S."/>
        </authorList>
    </citation>
    <scope>NUCLEOTIDE SEQUENCE</scope>
    <source>
        <strain evidence="2">LMG 31841</strain>
    </source>
</reference>
<dbReference type="AlphaFoldDB" id="A0A9N8X2D4"/>
<name>A0A9N8X2D4_9BURK</name>
<comment type="caution">
    <text evidence="2">The sequence shown here is derived from an EMBL/GenBank/DDBJ whole genome shotgun (WGS) entry which is preliminary data.</text>
</comment>
<sequence>MTEPTSDFCAAYGCPMLGVYGFSGKWYCCCHFNANPALNDAITAELHRMKSVVDRVVLARREHRADAQLENSLVLITREIGQQQTIPTSNVTGPTHAAPHFSETDA</sequence>
<feature type="region of interest" description="Disordered" evidence="1">
    <location>
        <begin position="85"/>
        <end position="106"/>
    </location>
</feature>
<dbReference type="Proteomes" id="UP000789704">
    <property type="component" value="Unassembled WGS sequence"/>
</dbReference>
<accession>A0A9N8X2D4</accession>
<evidence type="ECO:0000313" key="3">
    <source>
        <dbReference type="Proteomes" id="UP000789704"/>
    </source>
</evidence>
<evidence type="ECO:0000313" key="2">
    <source>
        <dbReference type="EMBL" id="CAG4900637.1"/>
    </source>
</evidence>